<reference evidence="3 4" key="2">
    <citation type="submission" date="2016-03" db="EMBL/GenBank/DDBJ databases">
        <title>New uncultured bacterium of the family Gallionellaceae from acid mine drainage: description and reconstruction of genome based on metagenomic analysis of microbial community.</title>
        <authorList>
            <person name="Kadnikov V."/>
            <person name="Ivasenko D."/>
            <person name="Beletsky A."/>
            <person name="Mardanov A."/>
            <person name="Danilova E."/>
            <person name="Pimenov N."/>
            <person name="Karnachuk O."/>
            <person name="Ravin N."/>
        </authorList>
    </citation>
    <scope>NUCLEOTIDE SEQUENCE [LARGE SCALE GENOMIC DNA]</scope>
    <source>
        <strain evidence="3">ShG14-8</strain>
    </source>
</reference>
<dbReference type="GO" id="GO:0016020">
    <property type="term" value="C:membrane"/>
    <property type="evidence" value="ECO:0007669"/>
    <property type="project" value="InterPro"/>
</dbReference>
<evidence type="ECO:0000256" key="1">
    <source>
        <dbReference type="SAM" id="Phobius"/>
    </source>
</evidence>
<protein>
    <submittedName>
        <fullName evidence="3">Conserved hypothetical membrane spanning protein</fullName>
    </submittedName>
</protein>
<dbReference type="AlphaFoldDB" id="A0A139BTB0"/>
<name>A0A139BTB0_9PROT</name>
<keyword evidence="1" id="KW-1133">Transmembrane helix</keyword>
<feature type="transmembrane region" description="Helical" evidence="1">
    <location>
        <begin position="82"/>
        <end position="109"/>
    </location>
</feature>
<feature type="domain" description="Copper resistance protein D" evidence="2">
    <location>
        <begin position="46"/>
        <end position="146"/>
    </location>
</feature>
<proteinExistence type="predicted"/>
<evidence type="ECO:0000259" key="2">
    <source>
        <dbReference type="Pfam" id="PF05425"/>
    </source>
</evidence>
<dbReference type="InterPro" id="IPR008457">
    <property type="entry name" value="Cu-R_CopD_dom"/>
</dbReference>
<keyword evidence="1" id="KW-0472">Membrane</keyword>
<comment type="caution">
    <text evidence="3">The sequence shown here is derived from an EMBL/GenBank/DDBJ whole genome shotgun (WGS) entry which is preliminary data.</text>
</comment>
<organism evidence="3 4">
    <name type="scientific">Candidatus Gallionella acididurans</name>
    <dbReference type="NCBI Taxonomy" id="1796491"/>
    <lineage>
        <taxon>Bacteria</taxon>
        <taxon>Pseudomonadati</taxon>
        <taxon>Pseudomonadota</taxon>
        <taxon>Betaproteobacteria</taxon>
        <taxon>Nitrosomonadales</taxon>
        <taxon>Gallionellaceae</taxon>
        <taxon>Gallionella</taxon>
    </lineage>
</organism>
<evidence type="ECO:0000313" key="4">
    <source>
        <dbReference type="Proteomes" id="UP000070578"/>
    </source>
</evidence>
<reference evidence="3 4" key="1">
    <citation type="submission" date="2016-02" db="EMBL/GenBank/DDBJ databases">
        <authorList>
            <person name="Wen L."/>
            <person name="He K."/>
            <person name="Yang H."/>
        </authorList>
    </citation>
    <scope>NUCLEOTIDE SEQUENCE [LARGE SCALE GENOMIC DNA]</scope>
    <source>
        <strain evidence="3">ShG14-8</strain>
    </source>
</reference>
<accession>A0A139BTB0</accession>
<feature type="transmembrane region" description="Helical" evidence="1">
    <location>
        <begin position="129"/>
        <end position="150"/>
    </location>
</feature>
<gene>
    <name evidence="3" type="ORF">AWT59_1672</name>
</gene>
<keyword evidence="1" id="KW-0812">Transmembrane</keyword>
<sequence length="151" mass="16953">MDIYKLVHLLAALVWVGGMFFAYVVLRPAAVEVLDPPQRLRLWDSVFRRFFHWVWGAVGILLVSGFYMLIRMGGISSVPRHVHIMLAMGLAMMVIYGYVFFACYTPFNLHVAKQQWKEAGETLGRIRKLIALNLTLGLLTVCVAVVGAALA</sequence>
<dbReference type="Proteomes" id="UP000070578">
    <property type="component" value="Unassembled WGS sequence"/>
</dbReference>
<dbReference type="Pfam" id="PF05425">
    <property type="entry name" value="CopD"/>
    <property type="match status" value="1"/>
</dbReference>
<feature type="transmembrane region" description="Helical" evidence="1">
    <location>
        <begin position="7"/>
        <end position="30"/>
    </location>
</feature>
<dbReference type="EMBL" id="LSLI01000038">
    <property type="protein sequence ID" value="KXS32201.1"/>
    <property type="molecule type" value="Genomic_DNA"/>
</dbReference>
<feature type="transmembrane region" description="Helical" evidence="1">
    <location>
        <begin position="50"/>
        <end position="70"/>
    </location>
</feature>
<evidence type="ECO:0000313" key="3">
    <source>
        <dbReference type="EMBL" id="KXS32201.1"/>
    </source>
</evidence>